<keyword evidence="3" id="KW-0997">Cell inner membrane</keyword>
<dbReference type="GO" id="GO:0005886">
    <property type="term" value="C:plasma membrane"/>
    <property type="evidence" value="ECO:0007669"/>
    <property type="project" value="UniProtKB-SubCell"/>
</dbReference>
<evidence type="ECO:0000256" key="1">
    <source>
        <dbReference type="ARBA" id="ARBA00004370"/>
    </source>
</evidence>
<dbReference type="PROSITE" id="PS51779">
    <property type="entry name" value="POTRA"/>
    <property type="match status" value="1"/>
</dbReference>
<keyword evidence="4 9" id="KW-0132">Cell division</keyword>
<dbReference type="PANTHER" id="PTHR35851">
    <property type="entry name" value="CELL DIVISION PROTEIN FTSQ"/>
    <property type="match status" value="1"/>
</dbReference>
<dbReference type="Gene3D" id="3.40.50.11690">
    <property type="entry name" value="Cell division protein FtsQ/DivIB"/>
    <property type="match status" value="1"/>
</dbReference>
<evidence type="ECO:0000256" key="10">
    <source>
        <dbReference type="SAM" id="MobiDB-lite"/>
    </source>
</evidence>
<evidence type="ECO:0000256" key="6">
    <source>
        <dbReference type="ARBA" id="ARBA00022989"/>
    </source>
</evidence>
<dbReference type="InterPro" id="IPR026579">
    <property type="entry name" value="FtsQ"/>
</dbReference>
<dbReference type="EMBL" id="BJTG01000003">
    <property type="protein sequence ID" value="GEJ56763.1"/>
    <property type="molecule type" value="Genomic_DNA"/>
</dbReference>
<proteinExistence type="inferred from homology"/>
<accession>A0A7I9VK54</accession>
<evidence type="ECO:0000313" key="13">
    <source>
        <dbReference type="Proteomes" id="UP000503640"/>
    </source>
</evidence>
<comment type="similarity">
    <text evidence="9">Belongs to the FtsQ/DivIB family. FtsQ subfamily.</text>
</comment>
<dbReference type="GO" id="GO:0090529">
    <property type="term" value="P:cell septum assembly"/>
    <property type="evidence" value="ECO:0007669"/>
    <property type="project" value="InterPro"/>
</dbReference>
<dbReference type="InterPro" id="IPR034746">
    <property type="entry name" value="POTRA"/>
</dbReference>
<evidence type="ECO:0000256" key="8">
    <source>
        <dbReference type="ARBA" id="ARBA00023306"/>
    </source>
</evidence>
<comment type="function">
    <text evidence="9">Essential cell division protein.</text>
</comment>
<dbReference type="Gene3D" id="3.10.20.310">
    <property type="entry name" value="membrane protein fhac"/>
    <property type="match status" value="1"/>
</dbReference>
<evidence type="ECO:0000256" key="4">
    <source>
        <dbReference type="ARBA" id="ARBA00022618"/>
    </source>
</evidence>
<keyword evidence="5 9" id="KW-0812">Transmembrane</keyword>
<organism evidence="12 13">
    <name type="scientific">Anaeromyxobacter diazotrophicus</name>
    <dbReference type="NCBI Taxonomy" id="2590199"/>
    <lineage>
        <taxon>Bacteria</taxon>
        <taxon>Pseudomonadati</taxon>
        <taxon>Myxococcota</taxon>
        <taxon>Myxococcia</taxon>
        <taxon>Myxococcales</taxon>
        <taxon>Cystobacterineae</taxon>
        <taxon>Anaeromyxobacteraceae</taxon>
        <taxon>Anaeromyxobacter</taxon>
    </lineage>
</organism>
<dbReference type="GO" id="GO:0032153">
    <property type="term" value="C:cell division site"/>
    <property type="evidence" value="ECO:0007669"/>
    <property type="project" value="UniProtKB-UniRule"/>
</dbReference>
<keyword evidence="2 9" id="KW-1003">Cell membrane</keyword>
<reference evidence="13" key="1">
    <citation type="journal article" date="2020" name="Appl. Environ. Microbiol.">
        <title>Diazotrophic Anaeromyxobacter Isolates from Soils.</title>
        <authorList>
            <person name="Masuda Y."/>
            <person name="Yamanaka H."/>
            <person name="Xu Z.X."/>
            <person name="Shiratori Y."/>
            <person name="Aono T."/>
            <person name="Amachi S."/>
            <person name="Senoo K."/>
            <person name="Itoh H."/>
        </authorList>
    </citation>
    <scope>NUCLEOTIDE SEQUENCE [LARGE SCALE GENOMIC DNA]</scope>
    <source>
        <strain evidence="13">R267</strain>
    </source>
</reference>
<evidence type="ECO:0000256" key="9">
    <source>
        <dbReference type="HAMAP-Rule" id="MF_00911"/>
    </source>
</evidence>
<protein>
    <recommendedName>
        <fullName evidence="9">Cell division protein FtsQ</fullName>
    </recommendedName>
</protein>
<gene>
    <name evidence="9" type="primary">ftsQ</name>
    <name evidence="12" type="ORF">AMYX_15040</name>
</gene>
<comment type="caution">
    <text evidence="12">The sequence shown here is derived from an EMBL/GenBank/DDBJ whole genome shotgun (WGS) entry which is preliminary data.</text>
</comment>
<dbReference type="InterPro" id="IPR045335">
    <property type="entry name" value="FtsQ_C_sf"/>
</dbReference>
<keyword evidence="6 9" id="KW-1133">Transmembrane helix</keyword>
<evidence type="ECO:0000256" key="5">
    <source>
        <dbReference type="ARBA" id="ARBA00022692"/>
    </source>
</evidence>
<dbReference type="Pfam" id="PF03799">
    <property type="entry name" value="FtsQ_DivIB_C"/>
    <property type="match status" value="1"/>
</dbReference>
<dbReference type="InterPro" id="IPR005548">
    <property type="entry name" value="Cell_div_FtsQ/DivIB_C"/>
</dbReference>
<feature type="region of interest" description="Disordered" evidence="10">
    <location>
        <begin position="279"/>
        <end position="311"/>
    </location>
</feature>
<sequence>MGRGRNRRRDDGSSAAPRGTRRWRRALALVTAIAGLGAAAAAAPRGAALLRSAESLRIRTLRFEGLERATADELLALSPVHPGDHLLTADVDGLEQALARHPWVARVEVHRSWPPALTVRVVERHAAALVDLSGLYLVDEAGEPFKRAAAGDGLDLPVVTGLSRADYVQRRDAVAPRLRGALALARAWREGGRDAAARLSEIHLDPGDGTTIYVGDEGVQVRLGTGDLEAKLGRLEQVLSALRAEGRKAEVLHLDNRLHPSWVTVRLAKVDLLRAQGQANEPGPERAGGMGGRSIAPPHLDQLKVASPRGL</sequence>
<dbReference type="Proteomes" id="UP000503640">
    <property type="component" value="Unassembled WGS sequence"/>
</dbReference>
<keyword evidence="8 9" id="KW-0131">Cell cycle</keyword>
<evidence type="ECO:0000313" key="12">
    <source>
        <dbReference type="EMBL" id="GEJ56763.1"/>
    </source>
</evidence>
<dbReference type="GO" id="GO:0043093">
    <property type="term" value="P:FtsZ-dependent cytokinesis"/>
    <property type="evidence" value="ECO:0007669"/>
    <property type="project" value="UniProtKB-UniRule"/>
</dbReference>
<evidence type="ECO:0000259" key="11">
    <source>
        <dbReference type="PROSITE" id="PS51779"/>
    </source>
</evidence>
<evidence type="ECO:0000256" key="7">
    <source>
        <dbReference type="ARBA" id="ARBA00023136"/>
    </source>
</evidence>
<dbReference type="InterPro" id="IPR013685">
    <property type="entry name" value="POTRA_FtsQ_type"/>
</dbReference>
<dbReference type="PANTHER" id="PTHR35851:SF1">
    <property type="entry name" value="CELL DIVISION PROTEIN FTSQ"/>
    <property type="match status" value="1"/>
</dbReference>
<comment type="subcellular location">
    <subcellularLocation>
        <location evidence="9">Cell membrane</location>
        <topology evidence="9">Single-pass type II membrane protein</topology>
    </subcellularLocation>
    <subcellularLocation>
        <location evidence="1">Membrane</location>
    </subcellularLocation>
    <text evidence="9">Localizes to the division septum.</text>
</comment>
<evidence type="ECO:0000256" key="2">
    <source>
        <dbReference type="ARBA" id="ARBA00022475"/>
    </source>
</evidence>
<keyword evidence="7 9" id="KW-0472">Membrane</keyword>
<dbReference type="AlphaFoldDB" id="A0A7I9VK54"/>
<dbReference type="Pfam" id="PF08478">
    <property type="entry name" value="POTRA_1"/>
    <property type="match status" value="1"/>
</dbReference>
<evidence type="ECO:0000256" key="3">
    <source>
        <dbReference type="ARBA" id="ARBA00022519"/>
    </source>
</evidence>
<name>A0A7I9VK54_9BACT</name>
<keyword evidence="13" id="KW-1185">Reference proteome</keyword>
<feature type="domain" description="POTRA" evidence="11">
    <location>
        <begin position="56"/>
        <end position="124"/>
    </location>
</feature>
<dbReference type="HAMAP" id="MF_00911">
    <property type="entry name" value="FtsQ_subfam"/>
    <property type="match status" value="1"/>
</dbReference>